<dbReference type="InterPro" id="IPR018711">
    <property type="entry name" value="NAGPA"/>
</dbReference>
<dbReference type="Proteomes" id="UP000326354">
    <property type="component" value="Chromosome"/>
</dbReference>
<dbReference type="AlphaFoldDB" id="A0A5S9IQL8"/>
<reference evidence="2 3" key="1">
    <citation type="submission" date="2019-08" db="EMBL/GenBank/DDBJ databases">
        <title>Complete genome sequence of Candidatus Uab amorphum.</title>
        <authorList>
            <person name="Shiratori T."/>
            <person name="Suzuki S."/>
            <person name="Kakizawa Y."/>
            <person name="Ishida K."/>
        </authorList>
    </citation>
    <scope>NUCLEOTIDE SEQUENCE [LARGE SCALE GENOMIC DNA]</scope>
    <source>
        <strain evidence="2 3">SRT547</strain>
    </source>
</reference>
<dbReference type="PANTHER" id="PTHR40446">
    <property type="entry name" value="N-ACETYLGLUCOSAMINE-1-PHOSPHODIESTER ALPHA-N-ACETYLGLUCOSAMINIDASE"/>
    <property type="match status" value="1"/>
</dbReference>
<dbReference type="EMBL" id="AP019860">
    <property type="protein sequence ID" value="BBM85370.1"/>
    <property type="molecule type" value="Genomic_DNA"/>
</dbReference>
<keyword evidence="3" id="KW-1185">Reference proteome</keyword>
<evidence type="ECO:0000259" key="1">
    <source>
        <dbReference type="Pfam" id="PF09992"/>
    </source>
</evidence>
<accession>A0A5S9IQL8</accession>
<dbReference type="KEGG" id="uam:UABAM_03736"/>
<name>A0A5S9IQL8_UABAM</name>
<dbReference type="PANTHER" id="PTHR40446:SF2">
    <property type="entry name" value="N-ACETYLGLUCOSAMINE-1-PHOSPHODIESTER ALPHA-N-ACETYLGLUCOSAMINIDASE"/>
    <property type="match status" value="1"/>
</dbReference>
<dbReference type="RefSeq" id="WP_151969478.1">
    <property type="nucleotide sequence ID" value="NZ_AP019860.1"/>
</dbReference>
<protein>
    <submittedName>
        <fullName evidence="2">Exopolysaccharide biosynthesis protein</fullName>
    </submittedName>
</protein>
<dbReference type="Pfam" id="PF09992">
    <property type="entry name" value="NAGPA"/>
    <property type="match status" value="1"/>
</dbReference>
<gene>
    <name evidence="2" type="ORF">UABAM_03736</name>
</gene>
<evidence type="ECO:0000313" key="2">
    <source>
        <dbReference type="EMBL" id="BBM85370.1"/>
    </source>
</evidence>
<organism evidence="2 3">
    <name type="scientific">Uabimicrobium amorphum</name>
    <dbReference type="NCBI Taxonomy" id="2596890"/>
    <lineage>
        <taxon>Bacteria</taxon>
        <taxon>Pseudomonadati</taxon>
        <taxon>Planctomycetota</taxon>
        <taxon>Candidatus Uabimicrobiia</taxon>
        <taxon>Candidatus Uabimicrobiales</taxon>
        <taxon>Candidatus Uabimicrobiaceae</taxon>
        <taxon>Candidatus Uabimicrobium</taxon>
    </lineage>
</organism>
<feature type="domain" description="Phosphodiester glycosidase" evidence="1">
    <location>
        <begin position="86"/>
        <end position="305"/>
    </location>
</feature>
<proteinExistence type="predicted"/>
<evidence type="ECO:0000313" key="3">
    <source>
        <dbReference type="Proteomes" id="UP000326354"/>
    </source>
</evidence>
<dbReference type="OrthoDB" id="9809781at2"/>
<sequence length="311" mass="34675">MKYIIYLFFFSQILFCQNLDWQPVEKLNSKLPLSIRVFSAQNDMTPIRAWYVDIDLRKHDMEMQAVLAENSKRKQPVTRFAKEHDAFVAINAGYFGVSKGQGISYSFIANNKKILSNNVSQFWRKGIVYYPTRSIFVVDQFGVADIFWGYKFQGDLLSYTSPSPIREGQTQPQPHKTFPTLGTKTSFHMGVGGGPMLVYSRLPSVTWEQEVFFGSGIGNTTQKQPRTALGYTPDQHLLIVVVDGRQTSSAGISLIELADIFVNLGAEKALNLDGGGSSTLVINGDLINRPQGGEIEREVASAIVIVPKTSF</sequence>